<reference evidence="14 15" key="1">
    <citation type="journal article" date="2016" name="Nat. Commun.">
        <title>Ectomycorrhizal ecology is imprinted in the genome of the dominant symbiotic fungus Cenococcum geophilum.</title>
        <authorList>
            <consortium name="DOE Joint Genome Institute"/>
            <person name="Peter M."/>
            <person name="Kohler A."/>
            <person name="Ohm R.A."/>
            <person name="Kuo A."/>
            <person name="Krutzmann J."/>
            <person name="Morin E."/>
            <person name="Arend M."/>
            <person name="Barry K.W."/>
            <person name="Binder M."/>
            <person name="Choi C."/>
            <person name="Clum A."/>
            <person name="Copeland A."/>
            <person name="Grisel N."/>
            <person name="Haridas S."/>
            <person name="Kipfer T."/>
            <person name="LaButti K."/>
            <person name="Lindquist E."/>
            <person name="Lipzen A."/>
            <person name="Maire R."/>
            <person name="Meier B."/>
            <person name="Mihaltcheva S."/>
            <person name="Molinier V."/>
            <person name="Murat C."/>
            <person name="Poggeler S."/>
            <person name="Quandt C.A."/>
            <person name="Sperisen C."/>
            <person name="Tritt A."/>
            <person name="Tisserant E."/>
            <person name="Crous P.W."/>
            <person name="Henrissat B."/>
            <person name="Nehls U."/>
            <person name="Egli S."/>
            <person name="Spatafora J.W."/>
            <person name="Grigoriev I.V."/>
            <person name="Martin F.M."/>
        </authorList>
    </citation>
    <scope>NUCLEOTIDE SEQUENCE [LARGE SCALE GENOMIC DNA]</scope>
    <source>
        <strain evidence="14 15">CBS 207.34</strain>
    </source>
</reference>
<dbReference type="InterPro" id="IPR038765">
    <property type="entry name" value="Papain-like_cys_pep_sf"/>
</dbReference>
<keyword evidence="3" id="KW-0813">Transport</keyword>
<organism evidence="14 15">
    <name type="scientific">Glonium stellatum</name>
    <dbReference type="NCBI Taxonomy" id="574774"/>
    <lineage>
        <taxon>Eukaryota</taxon>
        <taxon>Fungi</taxon>
        <taxon>Dikarya</taxon>
        <taxon>Ascomycota</taxon>
        <taxon>Pezizomycotina</taxon>
        <taxon>Dothideomycetes</taxon>
        <taxon>Pleosporomycetidae</taxon>
        <taxon>Gloniales</taxon>
        <taxon>Gloniaceae</taxon>
        <taxon>Glonium</taxon>
    </lineage>
</organism>
<evidence type="ECO:0000256" key="4">
    <source>
        <dbReference type="ARBA" id="ARBA00022490"/>
    </source>
</evidence>
<evidence type="ECO:0000256" key="10">
    <source>
        <dbReference type="ARBA" id="ARBA00029362"/>
    </source>
</evidence>
<evidence type="ECO:0000256" key="8">
    <source>
        <dbReference type="ARBA" id="ARBA00022927"/>
    </source>
</evidence>
<evidence type="ECO:0000256" key="6">
    <source>
        <dbReference type="ARBA" id="ARBA00022801"/>
    </source>
</evidence>
<evidence type="ECO:0000256" key="11">
    <source>
        <dbReference type="RuleBase" id="RU363115"/>
    </source>
</evidence>
<dbReference type="GO" id="GO:0000423">
    <property type="term" value="P:mitophagy"/>
    <property type="evidence" value="ECO:0007669"/>
    <property type="project" value="TreeGrafter"/>
</dbReference>
<dbReference type="GO" id="GO:0015031">
    <property type="term" value="P:protein transport"/>
    <property type="evidence" value="ECO:0007669"/>
    <property type="project" value="UniProtKB-KW"/>
</dbReference>
<keyword evidence="8" id="KW-0653">Protein transport</keyword>
<evidence type="ECO:0000256" key="3">
    <source>
        <dbReference type="ARBA" id="ARBA00022448"/>
    </source>
</evidence>
<dbReference type="Pfam" id="PF03416">
    <property type="entry name" value="Peptidase_C54"/>
    <property type="match status" value="1"/>
</dbReference>
<dbReference type="PANTHER" id="PTHR22624">
    <property type="entry name" value="CYSTEINE PROTEASE ATG4"/>
    <property type="match status" value="1"/>
</dbReference>
<evidence type="ECO:0000256" key="1">
    <source>
        <dbReference type="ARBA" id="ARBA00004329"/>
    </source>
</evidence>
<evidence type="ECO:0000256" key="12">
    <source>
        <dbReference type="SAM" id="MobiDB-lite"/>
    </source>
</evidence>
<feature type="compositionally biased region" description="Polar residues" evidence="12">
    <location>
        <begin position="50"/>
        <end position="65"/>
    </location>
</feature>
<dbReference type="GO" id="GO:0016485">
    <property type="term" value="P:protein processing"/>
    <property type="evidence" value="ECO:0007669"/>
    <property type="project" value="TreeGrafter"/>
</dbReference>
<dbReference type="OrthoDB" id="2960936at2759"/>
<gene>
    <name evidence="14" type="ORF">AOQ84DRAFT_108902</name>
</gene>
<evidence type="ECO:0000256" key="2">
    <source>
        <dbReference type="ARBA" id="ARBA00010958"/>
    </source>
</evidence>
<comment type="subcellular location">
    <subcellularLocation>
        <location evidence="11">Nucleus</location>
    </subcellularLocation>
    <subcellularLocation>
        <location evidence="11">Cytoplasm</location>
    </subcellularLocation>
    <subcellularLocation>
        <location evidence="1">Preautophagosomal structure</location>
    </subcellularLocation>
</comment>
<keyword evidence="11" id="KW-0539">Nucleus</keyword>
<keyword evidence="5 11" id="KW-0645">Protease</keyword>
<dbReference type="InterPro" id="IPR005078">
    <property type="entry name" value="Peptidase_C54"/>
</dbReference>
<dbReference type="Proteomes" id="UP000250140">
    <property type="component" value="Unassembled WGS sequence"/>
</dbReference>
<feature type="region of interest" description="Disordered" evidence="12">
    <location>
        <begin position="416"/>
        <end position="445"/>
    </location>
</feature>
<keyword evidence="9" id="KW-0072">Autophagy</keyword>
<feature type="compositionally biased region" description="Acidic residues" evidence="12">
    <location>
        <begin position="422"/>
        <end position="445"/>
    </location>
</feature>
<comment type="similarity">
    <text evidence="2 11">Belongs to the peptidase C54 family.</text>
</comment>
<dbReference type="InterPro" id="IPR046792">
    <property type="entry name" value="Peptidase_C54_cat"/>
</dbReference>
<proteinExistence type="inferred from homology"/>
<dbReference type="AlphaFoldDB" id="A0A8E2EUK4"/>
<dbReference type="EC" id="3.4.22.-" evidence="11"/>
<evidence type="ECO:0000256" key="9">
    <source>
        <dbReference type="ARBA" id="ARBA00023006"/>
    </source>
</evidence>
<dbReference type="PANTHER" id="PTHR22624:SF49">
    <property type="entry name" value="CYSTEINE PROTEASE"/>
    <property type="match status" value="1"/>
</dbReference>
<keyword evidence="6 11" id="KW-0378">Hydrolase</keyword>
<dbReference type="GO" id="GO:0035973">
    <property type="term" value="P:aggrephagy"/>
    <property type="evidence" value="ECO:0007669"/>
    <property type="project" value="TreeGrafter"/>
</dbReference>
<keyword evidence="7" id="KW-0788">Thiol protease</keyword>
<evidence type="ECO:0000256" key="5">
    <source>
        <dbReference type="ARBA" id="ARBA00022670"/>
    </source>
</evidence>
<evidence type="ECO:0000256" key="7">
    <source>
        <dbReference type="ARBA" id="ARBA00022807"/>
    </source>
</evidence>
<name>A0A8E2EUK4_9PEZI</name>
<dbReference type="SUPFAM" id="SSF54001">
    <property type="entry name" value="Cysteine proteinases"/>
    <property type="match status" value="1"/>
</dbReference>
<dbReference type="EMBL" id="KV750418">
    <property type="protein sequence ID" value="OCL04871.1"/>
    <property type="molecule type" value="Genomic_DNA"/>
</dbReference>
<dbReference type="GO" id="GO:0000045">
    <property type="term" value="P:autophagosome assembly"/>
    <property type="evidence" value="ECO:0007669"/>
    <property type="project" value="TreeGrafter"/>
</dbReference>
<dbReference type="GO" id="GO:0019786">
    <property type="term" value="F:protein-phosphatidylethanolamide deconjugating activity"/>
    <property type="evidence" value="ECO:0007669"/>
    <property type="project" value="InterPro"/>
</dbReference>
<feature type="region of interest" description="Disordered" evidence="12">
    <location>
        <begin position="50"/>
        <end position="71"/>
    </location>
</feature>
<dbReference type="GO" id="GO:0005634">
    <property type="term" value="C:nucleus"/>
    <property type="evidence" value="ECO:0007669"/>
    <property type="project" value="UniProtKB-SubCell"/>
</dbReference>
<keyword evidence="15" id="KW-1185">Reference proteome</keyword>
<sequence length="445" mass="49769">MNNVERMGRAIVQRFYDPPPENGDDSPIWCLGNRYESKPAVNGYGAYQAQNTLDTPSTTPNSHATTAEEDSWIQASCEVPAEQQGYPKYVGDPSTAKIYGGWPKPFLDDFESRIWMTYRKDFYPMPKSQDPKAASAMSFRVRLQTLNQTGFASDTGFGCMIRSGQCILANALASLTLGRAWRRGNRGTEMEERRILSLFADDPKAPFSIHKFVQHGASACGKYPGEWFGPSATARCIEELVNGYESAGLRVYITGDGSDVYEDSFFKIAKAADGKFQPTLILVGTRLGIDKITPVYWDSLKASLQMPQSVGIAGGRPSASHYFVGTQGNYFFYLDPHETRPFLPLHADLTSYTKDEVDSCHTRRLRRLDIKEMDPSMLIAFLVRDQADWEEWRKGVSSVRGKAVIHIAKSEPVLHQGTEREEAIDEVESFDENEGDDEGEVIVKD</sequence>
<keyword evidence="4 11" id="KW-0963">Cytoplasm</keyword>
<comment type="function">
    <text evidence="11">Required for selective autophagic degradation of the nucleus (nucleophagy) as well as for mitophagy which contributes to regulate mitochondrial quantity and quality by eliminating the mitochondria to a basal level to fulfill cellular energy requirements and preventing excess ROS production.</text>
</comment>
<evidence type="ECO:0000313" key="15">
    <source>
        <dbReference type="Proteomes" id="UP000250140"/>
    </source>
</evidence>
<dbReference type="GO" id="GO:0004197">
    <property type="term" value="F:cysteine-type endopeptidase activity"/>
    <property type="evidence" value="ECO:0007669"/>
    <property type="project" value="TreeGrafter"/>
</dbReference>
<protein>
    <recommendedName>
        <fullName evidence="11">Cysteine protease</fullName>
        <ecNumber evidence="11">3.4.22.-</ecNumber>
    </recommendedName>
</protein>
<comment type="catalytic activity">
    <reaction evidence="10">
        <text>[protein]-C-terminal L-amino acid-glycyl-phosphatidylethanolamide + H2O = [protein]-C-terminal L-amino acid-glycine + a 1,2-diacyl-sn-glycero-3-phosphoethanolamine</text>
        <dbReference type="Rhea" id="RHEA:67548"/>
        <dbReference type="Rhea" id="RHEA-COMP:17323"/>
        <dbReference type="Rhea" id="RHEA-COMP:17324"/>
        <dbReference type="ChEBI" id="CHEBI:15377"/>
        <dbReference type="ChEBI" id="CHEBI:64612"/>
        <dbReference type="ChEBI" id="CHEBI:172940"/>
        <dbReference type="ChEBI" id="CHEBI:172941"/>
    </reaction>
    <physiologicalReaction direction="left-to-right" evidence="10">
        <dbReference type="Rhea" id="RHEA:67549"/>
    </physiologicalReaction>
</comment>
<evidence type="ECO:0000313" key="14">
    <source>
        <dbReference type="EMBL" id="OCL04871.1"/>
    </source>
</evidence>
<evidence type="ECO:0000259" key="13">
    <source>
        <dbReference type="Pfam" id="PF03416"/>
    </source>
</evidence>
<dbReference type="GO" id="GO:0000407">
    <property type="term" value="C:phagophore assembly site"/>
    <property type="evidence" value="ECO:0007669"/>
    <property type="project" value="UniProtKB-SubCell"/>
</dbReference>
<accession>A0A8E2EUK4</accession>
<feature type="domain" description="Peptidase C54 catalytic" evidence="13">
    <location>
        <begin position="104"/>
        <end position="394"/>
    </location>
</feature>
<dbReference type="GO" id="GO:0034727">
    <property type="term" value="P:piecemeal microautophagy of the nucleus"/>
    <property type="evidence" value="ECO:0007669"/>
    <property type="project" value="TreeGrafter"/>
</dbReference>